<feature type="compositionally biased region" description="Low complexity" evidence="1">
    <location>
        <begin position="1463"/>
        <end position="1480"/>
    </location>
</feature>
<feature type="region of interest" description="Disordered" evidence="1">
    <location>
        <begin position="1456"/>
        <end position="1492"/>
    </location>
</feature>
<evidence type="ECO:0000259" key="2">
    <source>
        <dbReference type="SMART" id="SM00912"/>
    </source>
</evidence>
<feature type="compositionally biased region" description="Gly residues" evidence="1">
    <location>
        <begin position="1866"/>
        <end position="1875"/>
    </location>
</feature>
<sequence>MNHIYRIVWNRVRNAFMVVAENVGSGGRSASGSGRGPVGSVGLFALSALGASIFVGSVHAAGVEVASGNTQVFQAPNGVQVIDIATANKAGVSHNRYIHYNVDPSGQILNNNSALTRAGALQSQLGGQIVPNVNLTNEARVILNEVVAPNRSSLKGYTEVVGGKADVIVANPYGITCSGCGFINTDRATLTTGVPTIGGDGRVAGFNVNRGDILVEGTGLDGRNQKVLDLVARSVKIDGQINGQEVAVVAGSNTYGYADRSTTAQAPTGDTPLYAIDSTALGGMYANRIQLLATENGVGVRMRGEAAASADDFVLSASGKIEINTRISAERDIALSSSTSGESIRVEGESTQMTAKRDIAITAQAGQVALDESTLTASRDLTLTAASLNDNGTGDKRYAGRDARIETTGSTQIAGSTWGAGDDLAIRAASLTVNDWANLYSGADAQATGKSLTLTTTAGNLRLNDAKVQSNGKLKLDSAAALSTGSNTEIKSAGDYDVTAINAIDNAGKLLGAAAGQIKAGGNLTNSNVLHAGGDLKVEALSINNTSTAGLSSNKQLTLTATTSIDNSGALFASEHLSLKAGDKVQNHSSGTVDSNGSMATDSARFINNGAVVGVGDIHIKASQSFVNETLWSGGSLTKQDGSPTYGNVISSDKIANSGCFLGICKGIDAWMYDVQYTYNEQLVGLTLAQLQALQKAQIIANGAGSKLTIDYGNSGQNKVGVISAANVEIGGSGTFRNEELALYHYTKVLRWIDNDDGSVGWVRVDPNRFCYDGGPANCAGRDDGLPNSPDDDGTSWGDWNPGWGWERVSDSQAYAEGIRGGVFSDAEVIGRSGAGIYATSLNFTSGTLENVGSPWPEDEGKARLGSQLGTSVNNPGIGAPSITLPTNPNGYYVPSKTPGAKYLVETNPNFAVGSNFVGSDYLAERYGFNPDTVQTRLGDANYEAYLIRQQLIQQTGNNVIAGYDNEADQMKRLMDQAYTQSQKLGLEFGKTPTAAQLAGLTEDIVWMEEVVVNGQSVLAPKVYLASSTVESLDKGAVIAARDTRISGEGLSNTGGTISGSGNLTVETRGDITNTSGTIKGGNVDLKSTEGSIRNETLAVGQGDGTTYTTAIGKTGSIQSTGDLSLDAARNIEVIGADISSEGNASLNAGGDITVDTIVDKNTTTRYTESGGFLSSSSTRTSVSSETNIGSGLNIKGDLKTRSGGDTTIAGSEVNVGGDLDAEADGNFNIVARQDKLTVDTQTSKSGVGVGGGLYGSQKTTVNDFTGTNVGASLNVGGNANVKAGEQIVVQGSDVNIGGDANLDGKQGIAILDGLDERRTDTKVETTTFLKIDSSSGASAGTETAANRQGASASAQASASASNSTNVKLAETSTTVTNTGSNTSVASNLNVGGNLSMRSDGTLTVQGSNVEAGGDLDVDAKDINVLTGRNESWSESNTTRTSIGIYVDSKAGAEASANANSDGTGNAKAEAKAETTATAGARHEREQSSSYDLVNSASSLKSGGNMNLKASDTATFQGAQVSSGGDMNVEAQDIRNVAAQDISTSSSSAETHTAGLYVGASAEASTEAGVDKNGQAKASASASAEASAGVRQATEKSNNSSTSVTQVTNSFTSGGNFNRTAQNTIVDQGTQVEAAGNISQSAREIRDEAVSDQSYSSESSYSHDARVGAYVGAEAKASTDEGASAGTGYGLKASVEGEDSKASEQSSTAVTSRFKAGGSISSSSTEKTTLVGTNFEAGKDINIQAGSLDIQAARDTSSSSSSSKSLNAEVKVGTDGASVEAGFEAENAKENTSTARTASLNAGGKLNISTTGDARFEGTELNSGGDTTIGAGGNVEFAAARDTSSSSSNNLSLSVSASDDGEGEQSGEGSIGGGLSRSNSNQARTGSINSGGNVTVTSGGDTTLQGTQVQSAGDTNLSAGGQVRLESAESSSSEVGVQAGFSAKASKDKDGEESGESSGSASLAVGSQQGSRAATISSGGETRIEQGR</sequence>
<feature type="compositionally biased region" description="Low complexity" evidence="1">
    <location>
        <begin position="1956"/>
        <end position="1971"/>
    </location>
</feature>
<proteinExistence type="predicted"/>
<dbReference type="SMART" id="SM00912">
    <property type="entry name" value="Haemagg_act"/>
    <property type="match status" value="1"/>
</dbReference>
<dbReference type="InterPro" id="IPR011050">
    <property type="entry name" value="Pectin_lyase_fold/virulence"/>
</dbReference>
<organism evidence="3 4">
    <name type="scientific">Ectopseudomonas composti</name>
    <dbReference type="NCBI Taxonomy" id="658457"/>
    <lineage>
        <taxon>Bacteria</taxon>
        <taxon>Pseudomonadati</taxon>
        <taxon>Pseudomonadota</taxon>
        <taxon>Gammaproteobacteria</taxon>
        <taxon>Pseudomonadales</taxon>
        <taxon>Pseudomonadaceae</taxon>
        <taxon>Ectopseudomonas</taxon>
    </lineage>
</organism>
<feature type="region of interest" description="Disordered" evidence="1">
    <location>
        <begin position="1754"/>
        <end position="1811"/>
    </location>
</feature>
<feature type="region of interest" description="Disordered" evidence="1">
    <location>
        <begin position="1587"/>
        <end position="1620"/>
    </location>
</feature>
<dbReference type="NCBIfam" id="TIGR01901">
    <property type="entry name" value="adhes_NPXG"/>
    <property type="match status" value="1"/>
</dbReference>
<evidence type="ECO:0000313" key="3">
    <source>
        <dbReference type="EMBL" id="EZH78485.1"/>
    </source>
</evidence>
<evidence type="ECO:0000256" key="1">
    <source>
        <dbReference type="SAM" id="MobiDB-lite"/>
    </source>
</evidence>
<accession>A0ABP3BSZ7</accession>
<dbReference type="InterPro" id="IPR012334">
    <property type="entry name" value="Pectin_lyas_fold"/>
</dbReference>
<dbReference type="RefSeq" id="WP_037003430.1">
    <property type="nucleotide sequence ID" value="NZ_JFJN01000065.1"/>
</dbReference>
<dbReference type="InterPro" id="IPR024973">
    <property type="entry name" value="ESPR"/>
</dbReference>
<feature type="region of interest" description="Disordered" evidence="1">
    <location>
        <begin position="1840"/>
        <end position="1988"/>
    </location>
</feature>
<feature type="compositionally biased region" description="Low complexity" evidence="1">
    <location>
        <begin position="1597"/>
        <end position="1613"/>
    </location>
</feature>
<dbReference type="Pfam" id="PF13332">
    <property type="entry name" value="Fil_haemagg_2"/>
    <property type="match status" value="6"/>
</dbReference>
<comment type="caution">
    <text evidence="3">The sequence shown here is derived from an EMBL/GenBank/DDBJ whole genome shotgun (WGS) entry which is preliminary data.</text>
</comment>
<evidence type="ECO:0000313" key="4">
    <source>
        <dbReference type="Proteomes" id="UP000023842"/>
    </source>
</evidence>
<dbReference type="Proteomes" id="UP000023842">
    <property type="component" value="Unassembled WGS sequence"/>
</dbReference>
<gene>
    <name evidence="3" type="ORF">AU05_20350</name>
</gene>
<dbReference type="SUPFAM" id="SSF51126">
    <property type="entry name" value="Pectin lyase-like"/>
    <property type="match status" value="1"/>
</dbReference>
<dbReference type="InterPro" id="IPR025157">
    <property type="entry name" value="Hemagglutinin_rpt"/>
</dbReference>
<dbReference type="Gene3D" id="2.160.20.10">
    <property type="entry name" value="Single-stranded right-handed beta-helix, Pectin lyase-like"/>
    <property type="match status" value="1"/>
</dbReference>
<dbReference type="Pfam" id="PF05860">
    <property type="entry name" value="TPS"/>
    <property type="match status" value="1"/>
</dbReference>
<feature type="compositionally biased region" description="Low complexity" evidence="1">
    <location>
        <begin position="1372"/>
        <end position="1388"/>
    </location>
</feature>
<dbReference type="Pfam" id="PF13018">
    <property type="entry name" value="ESPR"/>
    <property type="match status" value="1"/>
</dbReference>
<feature type="domain" description="Filamentous haemagglutinin FhaB/tRNA nuclease CdiA-like TPS" evidence="2">
    <location>
        <begin position="76"/>
        <end position="200"/>
    </location>
</feature>
<dbReference type="InterPro" id="IPR010069">
    <property type="entry name" value="CdiA_FHA1_rpt"/>
</dbReference>
<keyword evidence="4" id="KW-1185">Reference proteome</keyword>
<dbReference type="InterPro" id="IPR008638">
    <property type="entry name" value="FhaB/CdiA-like_TPS"/>
</dbReference>
<feature type="region of interest" description="Disordered" evidence="1">
    <location>
        <begin position="1334"/>
        <end position="1392"/>
    </location>
</feature>
<feature type="compositionally biased region" description="Polar residues" evidence="1">
    <location>
        <begin position="1790"/>
        <end position="1800"/>
    </location>
</feature>
<feature type="compositionally biased region" description="Low complexity" evidence="1">
    <location>
        <begin position="1334"/>
        <end position="1364"/>
    </location>
</feature>
<reference evidence="4" key="1">
    <citation type="journal article" date="2014" name="Genome Announc.">
        <title>Draft Genome Sequence of the algae degrading bacterium Pseudomonas mendocina AD6.</title>
        <authorList>
            <person name="Barney B.M."/>
            <person name="Lenneman E.M."/>
        </authorList>
    </citation>
    <scope>NUCLEOTIDE SEQUENCE [LARGE SCALE GENOMIC DNA]</scope>
    <source>
        <strain evidence="4">AD6</strain>
    </source>
</reference>
<name>A0ABP3BSZ7_9GAMM</name>
<feature type="compositionally biased region" description="Low complexity" evidence="1">
    <location>
        <begin position="1844"/>
        <end position="1858"/>
    </location>
</feature>
<dbReference type="NCBIfam" id="TIGR01731">
    <property type="entry name" value="fil_hemag_20aa"/>
    <property type="match status" value="6"/>
</dbReference>
<feature type="compositionally biased region" description="Polar residues" evidence="1">
    <location>
        <begin position="1879"/>
        <end position="1919"/>
    </location>
</feature>
<protein>
    <recommendedName>
        <fullName evidence="2">Filamentous haemagglutinin FhaB/tRNA nuclease CdiA-like TPS domain-containing protein</fullName>
    </recommendedName>
</protein>
<feature type="compositionally biased region" description="Low complexity" evidence="1">
    <location>
        <begin position="1170"/>
        <end position="1187"/>
    </location>
</feature>
<feature type="region of interest" description="Disordered" evidence="1">
    <location>
        <begin position="1696"/>
        <end position="1725"/>
    </location>
</feature>
<feature type="region of interest" description="Disordered" evidence="1">
    <location>
        <begin position="1170"/>
        <end position="1192"/>
    </location>
</feature>
<dbReference type="EMBL" id="JFJN01000065">
    <property type="protein sequence ID" value="EZH78485.1"/>
    <property type="molecule type" value="Genomic_DNA"/>
</dbReference>